<proteinExistence type="inferred from homology"/>
<dbReference type="HAMAP" id="MF_00942">
    <property type="entry name" value="Nth"/>
    <property type="match status" value="1"/>
</dbReference>
<dbReference type="PANTHER" id="PTHR10359">
    <property type="entry name" value="A/G-SPECIFIC ADENINE GLYCOSYLASE/ENDONUCLEASE III"/>
    <property type="match status" value="1"/>
</dbReference>
<dbReference type="InterPro" id="IPR005759">
    <property type="entry name" value="Nth"/>
</dbReference>
<evidence type="ECO:0000256" key="7">
    <source>
        <dbReference type="ARBA" id="ARBA00023014"/>
    </source>
</evidence>
<comment type="caution">
    <text evidence="12">The sequence shown here is derived from an EMBL/GenBank/DDBJ whole genome shotgun (WGS) entry which is preliminary data.</text>
</comment>
<comment type="cofactor">
    <cofactor evidence="10">
        <name>[4Fe-4S] cluster</name>
        <dbReference type="ChEBI" id="CHEBI:49883"/>
    </cofactor>
    <text evidence="10">Binds 1 [4Fe-4S] cluster.</text>
</comment>
<dbReference type="Gene3D" id="1.10.340.30">
    <property type="entry name" value="Hypothetical protein, domain 2"/>
    <property type="match status" value="1"/>
</dbReference>
<sequence length="221" mass="24965">MNAADVRHILDTIGAMFPDARCELNHSNAFELTIAVLLSAQCTDATVNKVTTDLFQKYKSPEDYVSVPIEELEQDIRRIGLFRSKAKHIQNLCRILIDQYGGEVPSSHDQLVTLPGVGRKTANVVVSNAFDVPAIAVDTHVERVSKRLGLAGWNDSVLEVEKKLMKRVPKDEWTLTHHRLIFFGRYHCKAQNPNCLTCPLLDVCREGKKRMKRSQVSKNIK</sequence>
<dbReference type="SUPFAM" id="SSF48150">
    <property type="entry name" value="DNA-glycosylase"/>
    <property type="match status" value="1"/>
</dbReference>
<evidence type="ECO:0000256" key="3">
    <source>
        <dbReference type="ARBA" id="ARBA00022723"/>
    </source>
</evidence>
<dbReference type="RefSeq" id="WP_379321250.1">
    <property type="nucleotide sequence ID" value="NZ_JBHTLM010000020.1"/>
</dbReference>
<feature type="binding site" evidence="10">
    <location>
        <position position="198"/>
    </location>
    <ligand>
        <name>[4Fe-4S] cluster</name>
        <dbReference type="ChEBI" id="CHEBI:49883"/>
    </ligand>
</feature>
<accession>A0ABW3S450</accession>
<dbReference type="PROSITE" id="PS01155">
    <property type="entry name" value="ENDONUCLEASE_III_2"/>
    <property type="match status" value="1"/>
</dbReference>
<dbReference type="SMART" id="SM00478">
    <property type="entry name" value="ENDO3c"/>
    <property type="match status" value="1"/>
</dbReference>
<protein>
    <recommendedName>
        <fullName evidence="10">Endonuclease III</fullName>
        <ecNumber evidence="10">4.2.99.18</ecNumber>
    </recommendedName>
    <alternativeName>
        <fullName evidence="10">DNA-(apurinic or apyrimidinic site) lyase</fullName>
    </alternativeName>
</protein>
<organism evidence="12 13">
    <name type="scientific">Paenibacillus puldeungensis</name>
    <dbReference type="NCBI Taxonomy" id="696536"/>
    <lineage>
        <taxon>Bacteria</taxon>
        <taxon>Bacillati</taxon>
        <taxon>Bacillota</taxon>
        <taxon>Bacilli</taxon>
        <taxon>Bacillales</taxon>
        <taxon>Paenibacillaceae</taxon>
        <taxon>Paenibacillus</taxon>
    </lineage>
</organism>
<evidence type="ECO:0000313" key="13">
    <source>
        <dbReference type="Proteomes" id="UP001597262"/>
    </source>
</evidence>
<keyword evidence="5 10" id="KW-0378">Hydrolase</keyword>
<dbReference type="InterPro" id="IPR004036">
    <property type="entry name" value="Endonuclease-III-like_CS2"/>
</dbReference>
<evidence type="ECO:0000256" key="2">
    <source>
        <dbReference type="ARBA" id="ARBA00022485"/>
    </source>
</evidence>
<keyword evidence="10" id="KW-0238">DNA-binding</keyword>
<keyword evidence="9 10" id="KW-0326">Glycosidase</keyword>
<dbReference type="Pfam" id="PF00730">
    <property type="entry name" value="HhH-GPD"/>
    <property type="match status" value="1"/>
</dbReference>
<feature type="domain" description="HhH-GPD" evidence="11">
    <location>
        <begin position="38"/>
        <end position="186"/>
    </location>
</feature>
<comment type="function">
    <text evidence="10">DNA repair enzyme that has both DNA N-glycosylase activity and AP-lyase activity. The DNA N-glycosylase activity releases various damaged pyrimidines from DNA by cleaving the N-glycosidic bond, leaving an AP (apurinic/apyrimidinic) site. The AP-lyase activity cleaves the phosphodiester bond 3' to the AP site by a beta-elimination, leaving a 3'-terminal unsaturated sugar and a product with a terminal 5'-phosphate.</text>
</comment>
<dbReference type="Pfam" id="PF00633">
    <property type="entry name" value="HHH"/>
    <property type="match status" value="1"/>
</dbReference>
<keyword evidence="12" id="KW-0540">Nuclease</keyword>
<keyword evidence="4 10" id="KW-0227">DNA damage</keyword>
<dbReference type="NCBIfam" id="TIGR01083">
    <property type="entry name" value="nth"/>
    <property type="match status" value="1"/>
</dbReference>
<reference evidence="13" key="1">
    <citation type="journal article" date="2019" name="Int. J. Syst. Evol. Microbiol.">
        <title>The Global Catalogue of Microorganisms (GCM) 10K type strain sequencing project: providing services to taxonomists for standard genome sequencing and annotation.</title>
        <authorList>
            <consortium name="The Broad Institute Genomics Platform"/>
            <consortium name="The Broad Institute Genome Sequencing Center for Infectious Disease"/>
            <person name="Wu L."/>
            <person name="Ma J."/>
        </authorList>
    </citation>
    <scope>NUCLEOTIDE SEQUENCE [LARGE SCALE GENOMIC DNA]</scope>
    <source>
        <strain evidence="13">CCUG 59189</strain>
    </source>
</reference>
<keyword evidence="2 10" id="KW-0004">4Fe-4S</keyword>
<dbReference type="EMBL" id="JBHTLM010000020">
    <property type="protein sequence ID" value="MFD1178811.1"/>
    <property type="molecule type" value="Genomic_DNA"/>
</dbReference>
<dbReference type="InterPro" id="IPR023170">
    <property type="entry name" value="HhH_base_excis_C"/>
</dbReference>
<dbReference type="PANTHER" id="PTHR10359:SF18">
    <property type="entry name" value="ENDONUCLEASE III"/>
    <property type="match status" value="1"/>
</dbReference>
<feature type="binding site" evidence="10">
    <location>
        <position position="204"/>
    </location>
    <ligand>
        <name>[4Fe-4S] cluster</name>
        <dbReference type="ChEBI" id="CHEBI:49883"/>
    </ligand>
</feature>
<keyword evidence="6 10" id="KW-0408">Iron</keyword>
<dbReference type="CDD" id="cd00056">
    <property type="entry name" value="ENDO3c"/>
    <property type="match status" value="1"/>
</dbReference>
<keyword evidence="10 12" id="KW-0456">Lyase</keyword>
<gene>
    <name evidence="10 12" type="primary">nth</name>
    <name evidence="12" type="ORF">ACFQ3W_21270</name>
</gene>
<dbReference type="InterPro" id="IPR011257">
    <property type="entry name" value="DNA_glycosylase"/>
</dbReference>
<evidence type="ECO:0000256" key="10">
    <source>
        <dbReference type="HAMAP-Rule" id="MF_00942"/>
    </source>
</evidence>
<evidence type="ECO:0000313" key="12">
    <source>
        <dbReference type="EMBL" id="MFD1178811.1"/>
    </source>
</evidence>
<dbReference type="PIRSF" id="PIRSF001435">
    <property type="entry name" value="Nth"/>
    <property type="match status" value="1"/>
</dbReference>
<keyword evidence="12" id="KW-0255">Endonuclease</keyword>
<feature type="binding site" evidence="10">
    <location>
        <position position="188"/>
    </location>
    <ligand>
        <name>[4Fe-4S] cluster</name>
        <dbReference type="ChEBI" id="CHEBI:49883"/>
    </ligand>
</feature>
<dbReference type="GO" id="GO:0140078">
    <property type="term" value="F:class I DNA-(apurinic or apyrimidinic site) endonuclease activity"/>
    <property type="evidence" value="ECO:0007669"/>
    <property type="project" value="UniProtKB-EC"/>
</dbReference>
<evidence type="ECO:0000256" key="9">
    <source>
        <dbReference type="ARBA" id="ARBA00023295"/>
    </source>
</evidence>
<evidence type="ECO:0000256" key="1">
    <source>
        <dbReference type="ARBA" id="ARBA00008343"/>
    </source>
</evidence>
<evidence type="ECO:0000256" key="4">
    <source>
        <dbReference type="ARBA" id="ARBA00022763"/>
    </source>
</evidence>
<keyword evidence="7 10" id="KW-0411">Iron-sulfur</keyword>
<dbReference type="SMART" id="SM00525">
    <property type="entry name" value="FES"/>
    <property type="match status" value="1"/>
</dbReference>
<feature type="binding site" evidence="10">
    <location>
        <position position="195"/>
    </location>
    <ligand>
        <name>[4Fe-4S] cluster</name>
        <dbReference type="ChEBI" id="CHEBI:49883"/>
    </ligand>
</feature>
<comment type="similarity">
    <text evidence="1 10">Belongs to the Nth/MutY family.</text>
</comment>
<dbReference type="Gene3D" id="1.10.1670.10">
    <property type="entry name" value="Helix-hairpin-Helix base-excision DNA repair enzymes (C-terminal)"/>
    <property type="match status" value="1"/>
</dbReference>
<dbReference type="EC" id="4.2.99.18" evidence="10"/>
<dbReference type="InterPro" id="IPR000445">
    <property type="entry name" value="HhH_motif"/>
</dbReference>
<dbReference type="Proteomes" id="UP001597262">
    <property type="component" value="Unassembled WGS sequence"/>
</dbReference>
<keyword evidence="3 10" id="KW-0479">Metal-binding</keyword>
<evidence type="ECO:0000256" key="6">
    <source>
        <dbReference type="ARBA" id="ARBA00023004"/>
    </source>
</evidence>
<evidence type="ECO:0000256" key="8">
    <source>
        <dbReference type="ARBA" id="ARBA00023204"/>
    </source>
</evidence>
<name>A0ABW3S450_9BACL</name>
<keyword evidence="8 10" id="KW-0234">DNA repair</keyword>
<keyword evidence="13" id="KW-1185">Reference proteome</keyword>
<evidence type="ECO:0000259" key="11">
    <source>
        <dbReference type="SMART" id="SM00478"/>
    </source>
</evidence>
<dbReference type="InterPro" id="IPR003651">
    <property type="entry name" value="Endonuclease3_FeS-loop_motif"/>
</dbReference>
<dbReference type="InterPro" id="IPR003265">
    <property type="entry name" value="HhH-GPD_domain"/>
</dbReference>
<evidence type="ECO:0000256" key="5">
    <source>
        <dbReference type="ARBA" id="ARBA00022801"/>
    </source>
</evidence>
<comment type="catalytic activity">
    <reaction evidence="10">
        <text>2'-deoxyribonucleotide-(2'-deoxyribose 5'-phosphate)-2'-deoxyribonucleotide-DNA = a 3'-end 2'-deoxyribonucleotide-(2,3-dehydro-2,3-deoxyribose 5'-phosphate)-DNA + a 5'-end 5'-phospho-2'-deoxyribonucleoside-DNA + H(+)</text>
        <dbReference type="Rhea" id="RHEA:66592"/>
        <dbReference type="Rhea" id="RHEA-COMP:13180"/>
        <dbReference type="Rhea" id="RHEA-COMP:16897"/>
        <dbReference type="Rhea" id="RHEA-COMP:17067"/>
        <dbReference type="ChEBI" id="CHEBI:15378"/>
        <dbReference type="ChEBI" id="CHEBI:136412"/>
        <dbReference type="ChEBI" id="CHEBI:157695"/>
        <dbReference type="ChEBI" id="CHEBI:167181"/>
        <dbReference type="EC" id="4.2.99.18"/>
    </reaction>
</comment>